<dbReference type="AlphaFoldDB" id="E8ZHD9"/>
<gene>
    <name evidence="1" type="ordered locus">HF1_05520</name>
</gene>
<protein>
    <submittedName>
        <fullName evidence="1">Uncharacterized protein</fullName>
    </submittedName>
</protein>
<proteinExistence type="predicted"/>
<name>E8ZHD9_MYCHL</name>
<dbReference type="HOGENOM" id="CLU_1081051_0_0_14"/>
<reference evidence="1 2" key="1">
    <citation type="journal article" date="2011" name="J. Bacteriol.">
        <title>Complete genome sequence of Mycoplasma haemofelis, a hemotropic mycoplasma.</title>
        <authorList>
            <person name="Barker E.N."/>
            <person name="Helps C.R."/>
            <person name="Peters I.R."/>
            <person name="Darby A.C."/>
            <person name="Radford A.D."/>
            <person name="Tasker S."/>
        </authorList>
    </citation>
    <scope>NUCLEOTIDE SEQUENCE [LARGE SCALE GENOMIC DNA]</scope>
    <source>
        <strain evidence="1 2">Langford 1</strain>
    </source>
</reference>
<sequence length="262" mass="28975">MLTKTMMETAGSAASPIIEPISEGLKKLTDQLDNFSKQGYNKGVDLKDWVDSNLSKSRIKAGWKAIQKNIKEWAETARDISKSAYEKAGGFLKDWDESRTTLHTLFKALGGSFSIVGSLFGTWDTTGESKLMLLWEVLQNKDFPKFLNSASALASKNPKLLSELQGGDIPDILNAFKQDSDHVISTIDNLAKETETVTRVKLMSSLKLLSVLGKAKALQSRVAALLRDGNKNLQEIQEVKQLLTQTINELESVIKANDVKEE</sequence>
<evidence type="ECO:0000313" key="1">
    <source>
        <dbReference type="EMBL" id="CBY92560.1"/>
    </source>
</evidence>
<dbReference type="EMBL" id="FR773153">
    <property type="protein sequence ID" value="CBY92560.1"/>
    <property type="molecule type" value="Genomic_DNA"/>
</dbReference>
<keyword evidence="2" id="KW-1185">Reference proteome</keyword>
<dbReference type="Proteomes" id="UP000008637">
    <property type="component" value="Chromosome"/>
</dbReference>
<accession>E8ZHD9</accession>
<evidence type="ECO:0000313" key="2">
    <source>
        <dbReference type="Proteomes" id="UP000008637"/>
    </source>
</evidence>
<organism evidence="1 2">
    <name type="scientific">Mycoplasma haemofelis (strain Langford 1)</name>
    <name type="common">Haemobartonella felis</name>
    <dbReference type="NCBI Taxonomy" id="941640"/>
    <lineage>
        <taxon>Bacteria</taxon>
        <taxon>Bacillati</taxon>
        <taxon>Mycoplasmatota</taxon>
        <taxon>Mollicutes</taxon>
        <taxon>Mycoplasmataceae</taxon>
        <taxon>Mycoplasma</taxon>
    </lineage>
</organism>
<dbReference type="KEGG" id="mha:HF1_05520"/>